<feature type="compositionally biased region" description="Basic and acidic residues" evidence="1">
    <location>
        <begin position="184"/>
        <end position="193"/>
    </location>
</feature>
<dbReference type="Pfam" id="PF13254">
    <property type="entry name" value="DUF4045"/>
    <property type="match status" value="1"/>
</dbReference>
<dbReference type="PANTHER" id="PTHR11977:SF133">
    <property type="entry name" value="DUF4045 DOMAIN-CONTAINING PROTEIN"/>
    <property type="match status" value="1"/>
</dbReference>
<evidence type="ECO:0000256" key="1">
    <source>
        <dbReference type="SAM" id="MobiDB-lite"/>
    </source>
</evidence>
<feature type="region of interest" description="Disordered" evidence="1">
    <location>
        <begin position="345"/>
        <end position="535"/>
    </location>
</feature>
<evidence type="ECO:0000313" key="4">
    <source>
        <dbReference type="EMBL" id="KAL2038607.1"/>
    </source>
</evidence>
<proteinExistence type="predicted"/>
<accession>A0ABR3ZY29</accession>
<reference evidence="4 5" key="1">
    <citation type="submission" date="2024-09" db="EMBL/GenBank/DDBJ databases">
        <title>Rethinking Asexuality: The Enigmatic Case of Functional Sexual Genes in Lepraria (Stereocaulaceae).</title>
        <authorList>
            <person name="Doellman M."/>
            <person name="Sun Y."/>
            <person name="Barcenas-Pena A."/>
            <person name="Lumbsch H.T."/>
            <person name="Grewe F."/>
        </authorList>
    </citation>
    <scope>NUCLEOTIDE SEQUENCE [LARGE SCALE GENOMIC DNA]</scope>
    <source>
        <strain evidence="4 5">Mercado 3170</strain>
    </source>
</reference>
<evidence type="ECO:0000313" key="5">
    <source>
        <dbReference type="Proteomes" id="UP001590950"/>
    </source>
</evidence>
<feature type="compositionally biased region" description="Basic and acidic residues" evidence="1">
    <location>
        <begin position="475"/>
        <end position="484"/>
    </location>
</feature>
<feature type="compositionally biased region" description="Polar residues" evidence="1">
    <location>
        <begin position="976"/>
        <end position="1014"/>
    </location>
</feature>
<feature type="compositionally biased region" description="Basic and acidic residues" evidence="1">
    <location>
        <begin position="677"/>
        <end position="707"/>
    </location>
</feature>
<feature type="compositionally biased region" description="Polar residues" evidence="1">
    <location>
        <begin position="382"/>
        <end position="403"/>
    </location>
</feature>
<dbReference type="SUPFAM" id="SSF55753">
    <property type="entry name" value="Actin depolymerizing proteins"/>
    <property type="match status" value="2"/>
</dbReference>
<feature type="compositionally biased region" description="Basic and acidic residues" evidence="1">
    <location>
        <begin position="641"/>
        <end position="663"/>
    </location>
</feature>
<protein>
    <recommendedName>
        <fullName evidence="6">DUF4045 domain-containing protein</fullName>
    </recommendedName>
</protein>
<feature type="compositionally biased region" description="Polar residues" evidence="1">
    <location>
        <begin position="155"/>
        <end position="178"/>
    </location>
</feature>
<sequence length="1637" mass="174729">MPGTTVDDGSEDVNDFLLRIRELGDQRDKEDEERTRKLEEEIIQGRKERQARRAERARSLSPIKDTSSNAGTPGSVRSINNMTMQGNFSSTPNSQPPSFGSSGLDDAPRKANGALPNTSAQEASAASRETPQAPSKPQTLPSTSPSATIAPSRAGTLSWQQRPSSRETTGARTRQLSVLASEHNAARPARESETPAFVNDSSMSRAQIAQSLGAKDPTWFKQTHDRGSGSAAFRRYKDDTSDTASMTGNMRLPGMGRESTAESETRSSPPPESVSSSSPSMGGSIQGLSRQSQNPSNSATISSTGGIRSPLPTMASQKFEPPLSDTLASSDDDVSYIVRTLAMSPSQGRISPERMDRSASPTKGLGGFVQSAMMKRSDSVNKRWSAQAGPQLSRGNSVASNASGYGISKYPRGGITPLTESRPNSISRETSPAVNSRPGSGHSNATATQSQSENNKPGTSASVASNQLESVSNDKSGKPVRESKSPPPLAAETTMSPPASPSKRWSPSKSSWLENAINKPDSPRMKMPAPQQPAWMADIARAKKQRGSIDLAKGTNFKEVTIGGLVRSPPPGASHKPPSISGLPSGFSAGVAVKPRSGSSDDLGGDEGTPEVAEKKVGSGTSSPLHARSPKPSSNKMGPSEIKEAALGKEKQQSSPSAKRESSEMGSRTISPTIMKSKPETPPKKDFKSSFKPRPVDGDAGKDEAEFKNVFGKLKRTKTQNYKAPDELRDNIMRGKAGLAQTGGPKRTERKDEFKESILQKKQGMVAPSASTRITSASLKSPDQIIPEAISKKKGLKRSGSILSNESVEGEKEVTKPEALARLQNLRDKPKPAPPETQSGPFAAPQTEPRTKSPLGGTFASSLAGMLQKGPSPMAGKSTPSPSSDIQPEKFVTPSINDEPSPIGPQLTHATKARAKGPKRRLPTADIKAGVKESRSSAPPQKPEQFATENEPGAALDIAIPRSPASSPSVSEPLSNLTNDNRTIVQPSSPRKPSTNIALQGNAGSASPVPQTTIEEAEIKRSPAVKQKPVLSPKNDKRPSTTISTSEPLLDTPSKELNTGEPPLPDSTLTSEKQKREIEPQESDTPLPSVRSAAALWGQSIKPPQSSVPNLPVKLPTRKDEEAAIEKVGLKRKEPVGLDIRTSDRQLEPKSDHNPALPAVQSPKSPPLPSKKPTSIAGLAAPTNSQPPNIAQSSRSTISQRSEASELLADIFEEVPNLKNNANIDTQAIVSSRASDESTQKIKTLRKQISEVTSNGRSLPVPSQQEHVLFENSLYLCTHVFGNPSGQRTTEVYLWCGDGVSSSSVEDAQIFARKVAKENNGKLIILKQGKETSNFFQALGGIVIIRRGSAASSSGPAAAYMLCGRQHVDQIAFDEVDFTPRSLCSGFPYIASTQSGKTYLWKGNGSGAEELGCARLIAMDIGLTGDIEEVDDGKESRGFWESFPRGKRDAATTKATSMQNWKLKPSCERYTTRLFAVDVELSRPKSSSGFMSWGRRGSAPSNEANTAATPQIKEIMPFAQSDLAADGVFVLDAFFEIFIIFTIRSLTPAPQHKSTRSAAFRAALVFAQEYGILAASAEDRPFVPTSSVVICSKAGPENGKDVDNLPEGMIRAFRKWDSNIIRECKVLPLTAALEATG</sequence>
<dbReference type="InterPro" id="IPR007122">
    <property type="entry name" value="Villin/Gelsolin"/>
</dbReference>
<dbReference type="SMART" id="SM00262">
    <property type="entry name" value="GEL"/>
    <property type="match status" value="2"/>
</dbReference>
<evidence type="ECO:0000259" key="3">
    <source>
        <dbReference type="Pfam" id="PF25480"/>
    </source>
</evidence>
<feature type="domain" description="DUF4045" evidence="2">
    <location>
        <begin position="10"/>
        <end position="765"/>
    </location>
</feature>
<keyword evidence="5" id="KW-1185">Reference proteome</keyword>
<feature type="compositionally biased region" description="Polar residues" evidence="1">
    <location>
        <begin position="281"/>
        <end position="306"/>
    </location>
</feature>
<dbReference type="Proteomes" id="UP001590950">
    <property type="component" value="Unassembled WGS sequence"/>
</dbReference>
<feature type="compositionally biased region" description="Basic and acidic residues" evidence="1">
    <location>
        <begin position="724"/>
        <end position="733"/>
    </location>
</feature>
<feature type="compositionally biased region" description="Basic and acidic residues" evidence="1">
    <location>
        <begin position="746"/>
        <end position="759"/>
    </location>
</feature>
<dbReference type="EMBL" id="JBEFKJ010000031">
    <property type="protein sequence ID" value="KAL2038607.1"/>
    <property type="molecule type" value="Genomic_DNA"/>
</dbReference>
<feature type="compositionally biased region" description="Polar residues" evidence="1">
    <location>
        <begin position="418"/>
        <end position="474"/>
    </location>
</feature>
<feature type="domain" description="DUF7904" evidence="3">
    <location>
        <begin position="1248"/>
        <end position="1347"/>
    </location>
</feature>
<name>A0ABR3ZY29_9LECA</name>
<dbReference type="Gene3D" id="3.40.20.10">
    <property type="entry name" value="Severin"/>
    <property type="match status" value="3"/>
</dbReference>
<dbReference type="InterPro" id="IPR029006">
    <property type="entry name" value="ADF-H/Gelsolin-like_dom_sf"/>
</dbReference>
<dbReference type="InterPro" id="IPR057226">
    <property type="entry name" value="DUF7904"/>
</dbReference>
<dbReference type="InterPro" id="IPR025118">
    <property type="entry name" value="DUF4045"/>
</dbReference>
<evidence type="ECO:0000259" key="2">
    <source>
        <dbReference type="Pfam" id="PF13254"/>
    </source>
</evidence>
<feature type="compositionally biased region" description="Basic residues" evidence="1">
    <location>
        <begin position="911"/>
        <end position="922"/>
    </location>
</feature>
<feature type="region of interest" description="Disordered" evidence="1">
    <location>
        <begin position="22"/>
        <end position="330"/>
    </location>
</feature>
<feature type="compositionally biased region" description="Polar residues" evidence="1">
    <location>
        <begin position="199"/>
        <end position="210"/>
    </location>
</feature>
<dbReference type="Pfam" id="PF25480">
    <property type="entry name" value="DUF7904"/>
    <property type="match status" value="1"/>
</dbReference>
<gene>
    <name evidence="4" type="ORF">N7G274_008655</name>
</gene>
<feature type="compositionally biased region" description="Basic and acidic residues" evidence="1">
    <location>
        <begin position="1117"/>
        <end position="1153"/>
    </location>
</feature>
<evidence type="ECO:0008006" key="6">
    <source>
        <dbReference type="Google" id="ProtNLM"/>
    </source>
</evidence>
<feature type="compositionally biased region" description="Polar residues" evidence="1">
    <location>
        <begin position="115"/>
        <end position="138"/>
    </location>
</feature>
<feature type="compositionally biased region" description="Basic and acidic residues" evidence="1">
    <location>
        <begin position="22"/>
        <end position="58"/>
    </location>
</feature>
<feature type="region of interest" description="Disordered" evidence="1">
    <location>
        <begin position="557"/>
        <end position="1199"/>
    </location>
</feature>
<dbReference type="PANTHER" id="PTHR11977">
    <property type="entry name" value="VILLIN"/>
    <property type="match status" value="1"/>
</dbReference>
<feature type="compositionally biased region" description="Low complexity" evidence="1">
    <location>
        <begin position="501"/>
        <end position="512"/>
    </location>
</feature>
<organism evidence="4 5">
    <name type="scientific">Stereocaulon virgatum</name>
    <dbReference type="NCBI Taxonomy" id="373712"/>
    <lineage>
        <taxon>Eukaryota</taxon>
        <taxon>Fungi</taxon>
        <taxon>Dikarya</taxon>
        <taxon>Ascomycota</taxon>
        <taxon>Pezizomycotina</taxon>
        <taxon>Lecanoromycetes</taxon>
        <taxon>OSLEUM clade</taxon>
        <taxon>Lecanoromycetidae</taxon>
        <taxon>Lecanorales</taxon>
        <taxon>Lecanorineae</taxon>
        <taxon>Stereocaulaceae</taxon>
        <taxon>Stereocaulon</taxon>
    </lineage>
</organism>
<feature type="compositionally biased region" description="Polar residues" evidence="1">
    <location>
        <begin position="664"/>
        <end position="674"/>
    </location>
</feature>
<feature type="compositionally biased region" description="Polar residues" evidence="1">
    <location>
        <begin position="769"/>
        <end position="781"/>
    </location>
</feature>
<feature type="compositionally biased region" description="Low complexity" evidence="1">
    <location>
        <begin position="139"/>
        <end position="154"/>
    </location>
</feature>
<feature type="compositionally biased region" description="Polar residues" evidence="1">
    <location>
        <begin position="64"/>
        <end position="101"/>
    </location>
</feature>
<feature type="compositionally biased region" description="Low complexity" evidence="1">
    <location>
        <begin position="961"/>
        <end position="975"/>
    </location>
</feature>
<comment type="caution">
    <text evidence="4">The sequence shown here is derived from an EMBL/GenBank/DDBJ whole genome shotgun (WGS) entry which is preliminary data.</text>
</comment>
<feature type="compositionally biased region" description="Polar residues" evidence="1">
    <location>
        <begin position="1182"/>
        <end position="1199"/>
    </location>
</feature>